<proteinExistence type="predicted"/>
<evidence type="ECO:0000313" key="2">
    <source>
        <dbReference type="Proteomes" id="UP000003676"/>
    </source>
</evidence>
<dbReference type="AlphaFoldDB" id="B6WT47"/>
<sequence length="240" mass="25908">MQAALQPSQHVEQAGFFLAMQQAQCQLILFAGLFGGTDDGPLLFKALFFTGLRGDAVDLLLLHLQDVPALQQVGLPGPQFLAAGLHGAQLFKQFVTPAQQIGIFQRAFHEAGLKGRLQQLLLSVLAGMGQQLFPQGTHAFLRAQGIIHIQAAAAAFGQQTAPDDDLPSVHQELSFDLGLFRSLPYHIGAQPVAQQKAQGFKDKAFACPCFAGEHVHARGKVEFGVFDESEIADTQIFQHG</sequence>
<dbReference type="Proteomes" id="UP000003676">
    <property type="component" value="Unassembled WGS sequence"/>
</dbReference>
<comment type="caution">
    <text evidence="1">The sequence shown here is derived from an EMBL/GenBank/DDBJ whole genome shotgun (WGS) entry which is preliminary data.</text>
</comment>
<gene>
    <name evidence="1" type="ORF">DESPIG_01253</name>
</gene>
<protein>
    <submittedName>
        <fullName evidence="1">Uncharacterized protein</fullName>
    </submittedName>
</protein>
<reference evidence="1 2" key="2">
    <citation type="submission" date="2008-10" db="EMBL/GenBank/DDBJ databases">
        <authorList>
            <person name="Fulton L."/>
            <person name="Clifton S."/>
            <person name="Fulton B."/>
            <person name="Xu J."/>
            <person name="Minx P."/>
            <person name="Pepin K.H."/>
            <person name="Johnson M."/>
            <person name="Bhonagiri V."/>
            <person name="Nash W.E."/>
            <person name="Mardis E.R."/>
            <person name="Wilson R.K."/>
        </authorList>
    </citation>
    <scope>NUCLEOTIDE SEQUENCE [LARGE SCALE GENOMIC DNA]</scope>
    <source>
        <strain evidence="1 2">ATCC 29098</strain>
    </source>
</reference>
<evidence type="ECO:0000313" key="1">
    <source>
        <dbReference type="EMBL" id="EEB33960.1"/>
    </source>
</evidence>
<accession>B6WT47</accession>
<dbReference type="EMBL" id="ABXU01000029">
    <property type="protein sequence ID" value="EEB33960.1"/>
    <property type="molecule type" value="Genomic_DNA"/>
</dbReference>
<organism evidence="1 2">
    <name type="scientific">Desulfovibrio piger ATCC 29098</name>
    <dbReference type="NCBI Taxonomy" id="411464"/>
    <lineage>
        <taxon>Bacteria</taxon>
        <taxon>Pseudomonadati</taxon>
        <taxon>Thermodesulfobacteriota</taxon>
        <taxon>Desulfovibrionia</taxon>
        <taxon>Desulfovibrionales</taxon>
        <taxon>Desulfovibrionaceae</taxon>
        <taxon>Desulfovibrio</taxon>
    </lineage>
</organism>
<reference evidence="1 2" key="1">
    <citation type="submission" date="2008-10" db="EMBL/GenBank/DDBJ databases">
        <title>Draft genome sequence of Desulvovibrio piger (ATCC 29098).</title>
        <authorList>
            <person name="Sudarsanam P."/>
            <person name="Ley R."/>
            <person name="Guruge J."/>
            <person name="Turnbaugh P.J."/>
            <person name="Mahowald M."/>
            <person name="Liep D."/>
            <person name="Gordon J."/>
        </authorList>
    </citation>
    <scope>NUCLEOTIDE SEQUENCE [LARGE SCALE GENOMIC DNA]</scope>
    <source>
        <strain evidence="1 2">ATCC 29098</strain>
    </source>
</reference>
<name>B6WT47_9BACT</name>
<dbReference type="HOGENOM" id="CLU_1154980_0_0_7"/>